<evidence type="ECO:0000313" key="1">
    <source>
        <dbReference type="EMBL" id="XBP92998.1"/>
    </source>
</evidence>
<dbReference type="AlphaFoldDB" id="A0AAU7M8N3"/>
<accession>A0AAU7M8N3</accession>
<name>A0AAU7M8N3_9ACTN</name>
<gene>
    <name evidence="2" type="ORF">ABUL08_25995</name>
    <name evidence="1" type="ORF">VK199_25915</name>
</gene>
<organism evidence="1">
    <name type="scientific">Micromonospora sp. CCTCC AA 2012012</name>
    <dbReference type="NCBI Taxonomy" id="3111921"/>
    <lineage>
        <taxon>Bacteria</taxon>
        <taxon>Bacillati</taxon>
        <taxon>Actinomycetota</taxon>
        <taxon>Actinomycetes</taxon>
        <taxon>Micromonosporales</taxon>
        <taxon>Micromonosporaceae</taxon>
        <taxon>Micromonospora</taxon>
    </lineage>
</organism>
<evidence type="ECO:0000313" key="2">
    <source>
        <dbReference type="EMBL" id="XCH73695.1"/>
    </source>
</evidence>
<dbReference type="RefSeq" id="WP_350932625.1">
    <property type="nucleotide sequence ID" value="NZ_CP157762.1"/>
</dbReference>
<reference evidence="1" key="1">
    <citation type="submission" date="2024-01" db="EMBL/GenBank/DDBJ databases">
        <title>The genome sequence of Micromonospora mangrovi CCTCC AA 2012012.</title>
        <authorList>
            <person name="Gao J."/>
        </authorList>
    </citation>
    <scope>NUCLEOTIDE SEQUENCE</scope>
    <source>
        <strain evidence="1">CCTCC AA 2012012</strain>
    </source>
</reference>
<dbReference type="EMBL" id="CP157762">
    <property type="protein sequence ID" value="XBP92998.1"/>
    <property type="molecule type" value="Genomic_DNA"/>
</dbReference>
<proteinExistence type="predicted"/>
<dbReference type="EMBL" id="CP159342">
    <property type="protein sequence ID" value="XCH73695.1"/>
    <property type="molecule type" value="Genomic_DNA"/>
</dbReference>
<protein>
    <submittedName>
        <fullName evidence="1">Uncharacterized protein</fullName>
    </submittedName>
</protein>
<sequence>MNSQEQRTEALAPARAARQKQWERQADPAGVLSADELAAAVDRLKKAHYRRMALASAKKRSRDAA</sequence>
<reference evidence="2" key="2">
    <citation type="submission" date="2024-06" db="EMBL/GenBank/DDBJ databases">
        <title>Micromonospora mangrovi CCTCC AA 2012012 genome sequences.</title>
        <authorList>
            <person name="Gao J."/>
        </authorList>
    </citation>
    <scope>NUCLEOTIDE SEQUENCE</scope>
    <source>
        <strain evidence="2">CCTCC AA 2012012</strain>
    </source>
</reference>